<feature type="domain" description="Glycoside hydrolase family 3 C-terminal" evidence="8">
    <location>
        <begin position="433"/>
        <end position="582"/>
    </location>
</feature>
<dbReference type="OrthoDB" id="9805821at2"/>
<dbReference type="GO" id="GO:0004563">
    <property type="term" value="F:beta-N-acetylhexosaminidase activity"/>
    <property type="evidence" value="ECO:0007669"/>
    <property type="project" value="UniProtKB-EC"/>
</dbReference>
<protein>
    <recommendedName>
        <fullName evidence="3">beta-N-acetylhexosaminidase</fullName>
        <ecNumber evidence="3">3.2.1.52</ecNumber>
    </recommendedName>
</protein>
<evidence type="ECO:0000256" key="5">
    <source>
        <dbReference type="ARBA" id="ARBA00023295"/>
    </source>
</evidence>
<dbReference type="GO" id="GO:0005975">
    <property type="term" value="P:carbohydrate metabolic process"/>
    <property type="evidence" value="ECO:0007669"/>
    <property type="project" value="InterPro"/>
</dbReference>
<dbReference type="InterPro" id="IPR002772">
    <property type="entry name" value="Glyco_hydro_3_C"/>
</dbReference>
<dbReference type="PANTHER" id="PTHR30480">
    <property type="entry name" value="BETA-HEXOSAMINIDASE-RELATED"/>
    <property type="match status" value="1"/>
</dbReference>
<evidence type="ECO:0000256" key="3">
    <source>
        <dbReference type="ARBA" id="ARBA00012663"/>
    </source>
</evidence>
<organism evidence="9 10">
    <name type="scientific">Tessaracoccus flavescens</name>
    <dbReference type="NCBI Taxonomy" id="399497"/>
    <lineage>
        <taxon>Bacteria</taxon>
        <taxon>Bacillati</taxon>
        <taxon>Actinomycetota</taxon>
        <taxon>Actinomycetes</taxon>
        <taxon>Propionibacteriales</taxon>
        <taxon>Propionibacteriaceae</taxon>
        <taxon>Tessaracoccus</taxon>
    </lineage>
</organism>
<reference evidence="9 10" key="1">
    <citation type="journal article" date="2008" name="Int. J. Syst. Evol. Microbiol.">
        <title>Tessaracoccus flavescens sp. nov., isolated from marine sediment.</title>
        <authorList>
            <person name="Lee D.W."/>
            <person name="Lee S.D."/>
        </authorList>
    </citation>
    <scope>NUCLEOTIDE SEQUENCE [LARGE SCALE GENOMIC DNA]</scope>
    <source>
        <strain evidence="9 10">SST-39T</strain>
    </source>
</reference>
<dbReference type="AlphaFoldDB" id="A0A1Q2CYK0"/>
<evidence type="ECO:0000259" key="7">
    <source>
        <dbReference type="Pfam" id="PF00933"/>
    </source>
</evidence>
<evidence type="ECO:0000256" key="6">
    <source>
        <dbReference type="RuleBase" id="RU361161"/>
    </source>
</evidence>
<dbReference type="PROSITE" id="PS51318">
    <property type="entry name" value="TAT"/>
    <property type="match status" value="1"/>
</dbReference>
<evidence type="ECO:0000313" key="10">
    <source>
        <dbReference type="Proteomes" id="UP000188235"/>
    </source>
</evidence>
<dbReference type="STRING" id="399497.BW733_10440"/>
<evidence type="ECO:0000313" key="9">
    <source>
        <dbReference type="EMBL" id="AQP51187.1"/>
    </source>
</evidence>
<keyword evidence="5 6" id="KW-0326">Glycosidase</keyword>
<dbReference type="RefSeq" id="WP_077350261.1">
    <property type="nucleotide sequence ID" value="NZ_CP019607.1"/>
</dbReference>
<dbReference type="PRINTS" id="PR00133">
    <property type="entry name" value="GLHYDRLASE3"/>
</dbReference>
<dbReference type="Pfam" id="PF00933">
    <property type="entry name" value="Glyco_hydro_3"/>
    <property type="match status" value="1"/>
</dbReference>
<evidence type="ECO:0000259" key="8">
    <source>
        <dbReference type="Pfam" id="PF01915"/>
    </source>
</evidence>
<evidence type="ECO:0000256" key="1">
    <source>
        <dbReference type="ARBA" id="ARBA00001231"/>
    </source>
</evidence>
<gene>
    <name evidence="9" type="ORF">BW733_10440</name>
</gene>
<dbReference type="Gene3D" id="3.40.50.1700">
    <property type="entry name" value="Glycoside hydrolase family 3 C-terminal domain"/>
    <property type="match status" value="1"/>
</dbReference>
<dbReference type="SUPFAM" id="SSF52279">
    <property type="entry name" value="Beta-D-glucan exohydrolase, C-terminal domain"/>
    <property type="match status" value="1"/>
</dbReference>
<dbReference type="InterPro" id="IPR050226">
    <property type="entry name" value="NagZ_Beta-hexosaminidase"/>
</dbReference>
<feature type="domain" description="Glycoside hydrolase family 3 N-terminal" evidence="7">
    <location>
        <begin position="45"/>
        <end position="393"/>
    </location>
</feature>
<accession>A0A1Q2CYK0</accession>
<evidence type="ECO:0000256" key="4">
    <source>
        <dbReference type="ARBA" id="ARBA00022801"/>
    </source>
</evidence>
<comment type="similarity">
    <text evidence="2 6">Belongs to the glycosyl hydrolase 3 family.</text>
</comment>
<name>A0A1Q2CYK0_9ACTN</name>
<sequence>MITLSRRHLIGMGAGALAASAVVGALPASAGVKGYVQSTIARMSLPEKVGQLMVQEVYGVDPTVDDSRNLSKYGTAKGVDVVRDLHLGGVIYFAWTNTYDNGPDGVAAASNALQEASLETRPKGRPDRPVGTKVAVPLLIATDQEQGIVTRFGPPATQFPGSMALGAGRSTKDARTAAAITGKELRAVGINVDFAPDADVNVNPDNPVIGVRSFSSRPDLVADMVAAQVVGYQIDGKVCASAKHFPGHGDTATDSHYGLPEITHTPEEWKALDAPPFEAAIRAGVDMIMTAHLLVPALDPSGDPASVSRPILTGVLRDQLGFDGVIVTDALDMAGVRQKYGDAEVAVRAMEAGVDLLLMSPAPLAARDAVLEAVRTGRLTEAQLDEKVARVLTMKYRRGIVERPLCEPALVDRIVGIPQHLEAADEVTDRTVTLVSNDGTLPVDVTDRRVLVCGWGATTTTAVADALARLGATTTRQTSNAPTAAQITAAVTAARSSDLVVVLTNNVATSASQVNLVKALTGSGTPVVTVAVRNPYDVAYYEANAELCTYSYSPVIAGAVARVITGRVNPQGRLPVDVPKPGGGVYLSFGDGLSY</sequence>
<dbReference type="Pfam" id="PF01915">
    <property type="entry name" value="Glyco_hydro_3_C"/>
    <property type="match status" value="1"/>
</dbReference>
<dbReference type="SUPFAM" id="SSF51445">
    <property type="entry name" value="(Trans)glycosidases"/>
    <property type="match status" value="1"/>
</dbReference>
<dbReference type="FunFam" id="3.20.20.300:FF:000014">
    <property type="entry name" value="Beta-hexosaminidase, lipoprotein"/>
    <property type="match status" value="1"/>
</dbReference>
<dbReference type="InterPro" id="IPR019800">
    <property type="entry name" value="Glyco_hydro_3_AS"/>
</dbReference>
<dbReference type="GO" id="GO:0009254">
    <property type="term" value="P:peptidoglycan turnover"/>
    <property type="evidence" value="ECO:0007669"/>
    <property type="project" value="TreeGrafter"/>
</dbReference>
<dbReference type="InterPro" id="IPR036962">
    <property type="entry name" value="Glyco_hydro_3_N_sf"/>
</dbReference>
<keyword evidence="4 6" id="KW-0378">Hydrolase</keyword>
<dbReference type="EMBL" id="CP019607">
    <property type="protein sequence ID" value="AQP51187.1"/>
    <property type="molecule type" value="Genomic_DNA"/>
</dbReference>
<dbReference type="InterPro" id="IPR006311">
    <property type="entry name" value="TAT_signal"/>
</dbReference>
<proteinExistence type="inferred from homology"/>
<dbReference type="Proteomes" id="UP000188235">
    <property type="component" value="Chromosome"/>
</dbReference>
<dbReference type="PANTHER" id="PTHR30480:SF13">
    <property type="entry name" value="BETA-HEXOSAMINIDASE"/>
    <property type="match status" value="1"/>
</dbReference>
<dbReference type="PROSITE" id="PS00775">
    <property type="entry name" value="GLYCOSYL_HYDROL_F3"/>
    <property type="match status" value="1"/>
</dbReference>
<keyword evidence="10" id="KW-1185">Reference proteome</keyword>
<dbReference type="KEGG" id="tfa:BW733_10440"/>
<comment type="catalytic activity">
    <reaction evidence="1">
        <text>Hydrolysis of terminal non-reducing N-acetyl-D-hexosamine residues in N-acetyl-beta-D-hexosaminides.</text>
        <dbReference type="EC" id="3.2.1.52"/>
    </reaction>
</comment>
<dbReference type="InterPro" id="IPR017853">
    <property type="entry name" value="GH"/>
</dbReference>
<evidence type="ECO:0000256" key="2">
    <source>
        <dbReference type="ARBA" id="ARBA00005336"/>
    </source>
</evidence>
<dbReference type="InterPro" id="IPR036881">
    <property type="entry name" value="Glyco_hydro_3_C_sf"/>
</dbReference>
<dbReference type="InterPro" id="IPR001764">
    <property type="entry name" value="Glyco_hydro_3_N"/>
</dbReference>
<dbReference type="EC" id="3.2.1.52" evidence="3"/>
<dbReference type="Gene3D" id="3.20.20.300">
    <property type="entry name" value="Glycoside hydrolase, family 3, N-terminal domain"/>
    <property type="match status" value="1"/>
</dbReference>